<dbReference type="Proteomes" id="UP000300067">
    <property type="component" value="Chromosome"/>
</dbReference>
<name>A0A4P8QUB7_METMZ</name>
<keyword evidence="1" id="KW-0677">Repeat</keyword>
<keyword evidence="2 3" id="KW-0802">TPR repeat</keyword>
<dbReference type="Pfam" id="PF07719">
    <property type="entry name" value="TPR_2"/>
    <property type="match status" value="1"/>
</dbReference>
<organism evidence="4 5">
    <name type="scientific">Methanosarcina mazei</name>
    <name type="common">Methanosarcina frisia</name>
    <dbReference type="NCBI Taxonomy" id="2209"/>
    <lineage>
        <taxon>Archaea</taxon>
        <taxon>Methanobacteriati</taxon>
        <taxon>Methanobacteriota</taxon>
        <taxon>Stenosarchaea group</taxon>
        <taxon>Methanomicrobia</taxon>
        <taxon>Methanosarcinales</taxon>
        <taxon>Methanosarcinaceae</taxon>
        <taxon>Methanosarcina</taxon>
    </lineage>
</organism>
<gene>
    <name evidence="4" type="ORF">DKM28_02790</name>
</gene>
<evidence type="ECO:0000313" key="4">
    <source>
        <dbReference type="EMBL" id="QCR15122.1"/>
    </source>
</evidence>
<dbReference type="InterPro" id="IPR011990">
    <property type="entry name" value="TPR-like_helical_dom_sf"/>
</dbReference>
<proteinExistence type="predicted"/>
<dbReference type="SMART" id="SM00028">
    <property type="entry name" value="TPR"/>
    <property type="match status" value="1"/>
</dbReference>
<protein>
    <submittedName>
        <fullName evidence="4">Uncharacterized protein</fullName>
    </submittedName>
</protein>
<dbReference type="InterPro" id="IPR019734">
    <property type="entry name" value="TPR_rpt"/>
</dbReference>
<feature type="repeat" description="TPR" evidence="3">
    <location>
        <begin position="275"/>
        <end position="308"/>
    </location>
</feature>
<evidence type="ECO:0000256" key="1">
    <source>
        <dbReference type="ARBA" id="ARBA00022737"/>
    </source>
</evidence>
<reference evidence="4 5" key="1">
    <citation type="submission" date="2018-05" db="EMBL/GenBank/DDBJ databases">
        <title>Methanosarcina gilichinskyana sp. nov., a novel methanogenic archaeon isolated from Holocene permafrost, North East Russia.</title>
        <authorList>
            <person name="Oshurkova V."/>
            <person name="Meer M."/>
            <person name="Bochkareva O."/>
            <person name="Shcherbakova V."/>
        </authorList>
    </citation>
    <scope>NUCLEOTIDE SEQUENCE [LARGE SCALE GENOMIC DNA]</scope>
    <source>
        <strain evidence="4 5">JL01</strain>
    </source>
</reference>
<dbReference type="AlphaFoldDB" id="A0A4P8QUB7"/>
<accession>A0A4P8QUB7</accession>
<evidence type="ECO:0000256" key="2">
    <source>
        <dbReference type="ARBA" id="ARBA00022803"/>
    </source>
</evidence>
<dbReference type="EMBL" id="CP029709">
    <property type="protein sequence ID" value="QCR15122.1"/>
    <property type="molecule type" value="Genomic_DNA"/>
</dbReference>
<dbReference type="SUPFAM" id="SSF69304">
    <property type="entry name" value="Tricorn protease N-terminal domain"/>
    <property type="match status" value="1"/>
</dbReference>
<evidence type="ECO:0000256" key="3">
    <source>
        <dbReference type="PROSITE-ProRule" id="PRU00339"/>
    </source>
</evidence>
<dbReference type="InterPro" id="IPR013105">
    <property type="entry name" value="TPR_2"/>
</dbReference>
<sequence length="321" mass="36416">MINIHVSGVHNMGLVDFFKNKVKHSQKSPKLNYSTNGTSISIGEFTGEYHQSSKGRFILAWKSSGDNGKYILLDRGKIKLQAKMRHPDNGMVSNSGVFLLSDLTSKGMYGVFHVINSDGETLIKQRCRANLGSAGISDDGRFAVCQSLESTSKSDSCRLFFFDIKNKKLLWKKVPETIGSELNWAKSYRFDTKRKVLYLIHDKNRTYRYTFEGTFLDSKLYRHDCINSGNDIEFLEALNGLKSELSESTYPQEYVDLIVPLEKGLKRFSDRDTRSKIHRVLGEISLLQGNNAEAIKHFETALKLNPRAGVKRTLEKLKKIG</sequence>
<dbReference type="PROSITE" id="PS50005">
    <property type="entry name" value="TPR"/>
    <property type="match status" value="1"/>
</dbReference>
<evidence type="ECO:0000313" key="5">
    <source>
        <dbReference type="Proteomes" id="UP000300067"/>
    </source>
</evidence>
<dbReference type="Gene3D" id="1.25.40.10">
    <property type="entry name" value="Tetratricopeptide repeat domain"/>
    <property type="match status" value="1"/>
</dbReference>